<dbReference type="Proteomes" id="UP000002791">
    <property type="component" value="Chromosome"/>
</dbReference>
<evidence type="ECO:0000313" key="3">
    <source>
        <dbReference type="Proteomes" id="UP000002791"/>
    </source>
</evidence>
<dbReference type="EMBL" id="CM001440">
    <property type="protein sequence ID" value="EHR61131.1"/>
    <property type="molecule type" value="Genomic_DNA"/>
</dbReference>
<evidence type="ECO:0000256" key="1">
    <source>
        <dbReference type="SAM" id="Phobius"/>
    </source>
</evidence>
<gene>
    <name evidence="2" type="ORF">SaccyDRAFT_2247</name>
</gene>
<dbReference type="eggNOG" id="ENOG50326JU">
    <property type="taxonomic scope" value="Bacteria"/>
</dbReference>
<dbReference type="HOGENOM" id="CLU_201279_0_0_11"/>
<keyword evidence="3" id="KW-1185">Reference proteome</keyword>
<feature type="transmembrane region" description="Helical" evidence="1">
    <location>
        <begin position="42"/>
        <end position="60"/>
    </location>
</feature>
<sequence>MGAVVVVIGLALLVQGGGGLINNVFADSNSWFVLNYVAMPEALHVMGHALMLVAGLFLVVRRKGWRWLLDD</sequence>
<dbReference type="RefSeq" id="WP_005456162.1">
    <property type="nucleotide sequence ID" value="NZ_CM001440.1"/>
</dbReference>
<accession>H5XPQ3</accession>
<reference evidence="2 3" key="1">
    <citation type="submission" date="2011-11" db="EMBL/GenBank/DDBJ databases">
        <title>The Noncontiguous Finished sequence of Saccharomonospora cyanea NA-134.</title>
        <authorList>
            <consortium name="US DOE Joint Genome Institute"/>
            <person name="Lucas S."/>
            <person name="Han J."/>
            <person name="Lapidus A."/>
            <person name="Cheng J.-F."/>
            <person name="Goodwin L."/>
            <person name="Pitluck S."/>
            <person name="Peters L."/>
            <person name="Ovchinnikova G."/>
            <person name="Lu M."/>
            <person name="Detter J.C."/>
            <person name="Han C."/>
            <person name="Tapia R."/>
            <person name="Land M."/>
            <person name="Hauser L."/>
            <person name="Kyrpides N."/>
            <person name="Ivanova N."/>
            <person name="Pagani I."/>
            <person name="Brambilla E.-M."/>
            <person name="Klenk H.-P."/>
            <person name="Woyke T."/>
        </authorList>
    </citation>
    <scope>NUCLEOTIDE SEQUENCE [LARGE SCALE GENOMIC DNA]</scope>
    <source>
        <strain evidence="2 3">NA-134</strain>
    </source>
</reference>
<dbReference type="OrthoDB" id="3699965at2"/>
<keyword evidence="1" id="KW-0812">Transmembrane</keyword>
<keyword evidence="1" id="KW-1133">Transmembrane helix</keyword>
<keyword evidence="1" id="KW-0472">Membrane</keyword>
<dbReference type="AlphaFoldDB" id="H5XPQ3"/>
<organism evidence="2 3">
    <name type="scientific">Saccharomonospora cyanea NA-134</name>
    <dbReference type="NCBI Taxonomy" id="882082"/>
    <lineage>
        <taxon>Bacteria</taxon>
        <taxon>Bacillati</taxon>
        <taxon>Actinomycetota</taxon>
        <taxon>Actinomycetes</taxon>
        <taxon>Pseudonocardiales</taxon>
        <taxon>Pseudonocardiaceae</taxon>
        <taxon>Saccharomonospora</taxon>
    </lineage>
</organism>
<evidence type="ECO:0000313" key="2">
    <source>
        <dbReference type="EMBL" id="EHR61131.1"/>
    </source>
</evidence>
<name>H5XPQ3_9PSEU</name>
<protein>
    <submittedName>
        <fullName evidence="2">Uncharacterized protein</fullName>
    </submittedName>
</protein>
<proteinExistence type="predicted"/>